<dbReference type="PANTHER" id="PTHR43156:SF2">
    <property type="entry name" value="STAGE II SPORULATION PROTEIN E"/>
    <property type="match status" value="1"/>
</dbReference>
<dbReference type="Pfam" id="PF07228">
    <property type="entry name" value="SpoIIE"/>
    <property type="match status" value="1"/>
</dbReference>
<organism evidence="4 5">
    <name type="scientific">Micromonospora profundi</name>
    <dbReference type="NCBI Taxonomy" id="1420889"/>
    <lineage>
        <taxon>Bacteria</taxon>
        <taxon>Bacillati</taxon>
        <taxon>Actinomycetota</taxon>
        <taxon>Actinomycetes</taxon>
        <taxon>Micromonosporales</taxon>
        <taxon>Micromonosporaceae</taxon>
        <taxon>Micromonospora</taxon>
    </lineage>
</organism>
<dbReference type="KEGG" id="mprn:Q3V37_11180"/>
<dbReference type="PANTHER" id="PTHR43156">
    <property type="entry name" value="STAGE II SPORULATION PROTEIN E-RELATED"/>
    <property type="match status" value="1"/>
</dbReference>
<dbReference type="Proteomes" id="UP001235874">
    <property type="component" value="Chromosome"/>
</dbReference>
<dbReference type="Gene3D" id="3.60.40.10">
    <property type="entry name" value="PPM-type phosphatase domain"/>
    <property type="match status" value="1"/>
</dbReference>
<dbReference type="Pfam" id="PF13185">
    <property type="entry name" value="GAF_2"/>
    <property type="match status" value="1"/>
</dbReference>
<evidence type="ECO:0000256" key="1">
    <source>
        <dbReference type="ARBA" id="ARBA00022801"/>
    </source>
</evidence>
<evidence type="ECO:0000259" key="2">
    <source>
        <dbReference type="SMART" id="SM00065"/>
    </source>
</evidence>
<dbReference type="EMBL" id="CP130472">
    <property type="protein sequence ID" value="WLS47743.1"/>
    <property type="molecule type" value="Genomic_DNA"/>
</dbReference>
<dbReference type="InterPro" id="IPR029016">
    <property type="entry name" value="GAF-like_dom_sf"/>
</dbReference>
<reference evidence="4 5" key="1">
    <citation type="submission" date="2023-07" db="EMBL/GenBank/DDBJ databases">
        <title>Micromonospora profundi TRM 95458 converts glycerol to a new osmotic compound.</title>
        <authorList>
            <person name="Lu D."/>
        </authorList>
    </citation>
    <scope>NUCLEOTIDE SEQUENCE [LARGE SCALE GENOMIC DNA]</scope>
    <source>
        <strain evidence="4 5">TRM95458</strain>
    </source>
</reference>
<dbReference type="GO" id="GO:0016791">
    <property type="term" value="F:phosphatase activity"/>
    <property type="evidence" value="ECO:0007669"/>
    <property type="project" value="TreeGrafter"/>
</dbReference>
<keyword evidence="5" id="KW-1185">Reference proteome</keyword>
<dbReference type="InterPro" id="IPR052016">
    <property type="entry name" value="Bact_Sigma-Reg"/>
</dbReference>
<dbReference type="InterPro" id="IPR036457">
    <property type="entry name" value="PPM-type-like_dom_sf"/>
</dbReference>
<keyword evidence="1" id="KW-0378">Hydrolase</keyword>
<evidence type="ECO:0000313" key="5">
    <source>
        <dbReference type="Proteomes" id="UP001235874"/>
    </source>
</evidence>
<accession>A0AAJ6L6K4</accession>
<dbReference type="AlphaFoldDB" id="A0AAJ6L6K4"/>
<name>A0AAJ6L6K4_9ACTN</name>
<evidence type="ECO:0000259" key="3">
    <source>
        <dbReference type="SMART" id="SM00331"/>
    </source>
</evidence>
<proteinExistence type="predicted"/>
<feature type="domain" description="GAF" evidence="2">
    <location>
        <begin position="10"/>
        <end position="156"/>
    </location>
</feature>
<dbReference type="InterPro" id="IPR003018">
    <property type="entry name" value="GAF"/>
</dbReference>
<gene>
    <name evidence="4" type="ORF">Q3V37_11180</name>
</gene>
<dbReference type="Gene3D" id="3.30.450.40">
    <property type="match status" value="1"/>
</dbReference>
<dbReference type="SMART" id="SM00065">
    <property type="entry name" value="GAF"/>
    <property type="match status" value="1"/>
</dbReference>
<feature type="domain" description="PPM-type phosphatase" evidence="3">
    <location>
        <begin position="172"/>
        <end position="383"/>
    </location>
</feature>
<dbReference type="InterPro" id="IPR001932">
    <property type="entry name" value="PPM-type_phosphatase-like_dom"/>
</dbReference>
<dbReference type="SMART" id="SM00331">
    <property type="entry name" value="PP2C_SIG"/>
    <property type="match status" value="1"/>
</dbReference>
<dbReference type="RefSeq" id="WP_306273458.1">
    <property type="nucleotide sequence ID" value="NZ_CP130472.1"/>
</dbReference>
<protein>
    <submittedName>
        <fullName evidence="4">SpoIIE family protein phosphatase</fullName>
    </submittedName>
</protein>
<sequence>MTDATLSRLDAADLFDELLDRVRELLRVDTAAILLLDVHARQLVATAAKGLEEEVRQAFRVSVGRGFAGRIALTRQPVIIEHVTAQQVINPVLLQTGVKSLLGVPVFARGDLIGVLHVGTLTPRRFVPDDVRLLELVADRIGVANQARAHSLDQSAALALQRSLLPTELPKVPNLEMAARYVPGHVSGVGGDWYDVFPLPSGWLGVVIGDVSGHGLQSAVVMGRIRSALRAYALVSHDPAEALTLLDRKVNHFETGSLSTALYAMISPDGATIKVSLAGHLRPVMLAPAEPAVLLAAKVDPPLGIRHRIPQRRTTTVDFPPGAVLVCYTDGLVERRGESIDTGIDRLAAAVPLEHADTVCASVMATLDTENPNDDIALLVIRRTAP</sequence>
<evidence type="ECO:0000313" key="4">
    <source>
        <dbReference type="EMBL" id="WLS47743.1"/>
    </source>
</evidence>
<dbReference type="SUPFAM" id="SSF81606">
    <property type="entry name" value="PP2C-like"/>
    <property type="match status" value="1"/>
</dbReference>
<dbReference type="SUPFAM" id="SSF55781">
    <property type="entry name" value="GAF domain-like"/>
    <property type="match status" value="1"/>
</dbReference>